<keyword evidence="3" id="KW-1185">Reference proteome</keyword>
<sequence length="161" mass="17350">MNSATGTLQGIARRSESRAEMEELQSVAVTAAAGVQGDFRGVVRQGAAKPPRRQVSLIEAESWQAALRELDIADDEALPWFLRRANLCVAGVRLPRAPGAVVAIGPSCRIEVTMECDPCSRMDEIKPGLMTALVPDWRGGVLGRVLDDGEIAVGDEVRIER</sequence>
<evidence type="ECO:0000313" key="2">
    <source>
        <dbReference type="EMBL" id="KHK91363.1"/>
    </source>
</evidence>
<dbReference type="Proteomes" id="UP000031057">
    <property type="component" value="Unassembled WGS sequence"/>
</dbReference>
<dbReference type="InterPro" id="IPR005302">
    <property type="entry name" value="MoCF_Sase_C"/>
</dbReference>
<reference evidence="2 3" key="1">
    <citation type="submission" date="2014-10" db="EMBL/GenBank/DDBJ databases">
        <title>Genome sequence of Novosphingobium malaysiense MUSC 273(T).</title>
        <authorList>
            <person name="Lee L.-H."/>
        </authorList>
    </citation>
    <scope>NUCLEOTIDE SEQUENCE [LARGE SCALE GENOMIC DNA]</scope>
    <source>
        <strain evidence="2 3">MUSC 273</strain>
    </source>
</reference>
<comment type="caution">
    <text evidence="2">The sequence shown here is derived from an EMBL/GenBank/DDBJ whole genome shotgun (WGS) entry which is preliminary data.</text>
</comment>
<proteinExistence type="predicted"/>
<dbReference type="Gene3D" id="2.40.33.20">
    <property type="entry name" value="PK beta-barrel domain-like"/>
    <property type="match status" value="1"/>
</dbReference>
<dbReference type="GO" id="GO:0030170">
    <property type="term" value="F:pyridoxal phosphate binding"/>
    <property type="evidence" value="ECO:0007669"/>
    <property type="project" value="InterPro"/>
</dbReference>
<dbReference type="InterPro" id="IPR011037">
    <property type="entry name" value="Pyrv_Knase-like_insert_dom_sf"/>
</dbReference>
<dbReference type="InterPro" id="IPR052716">
    <property type="entry name" value="MOSC_domain"/>
</dbReference>
<dbReference type="Pfam" id="PF03473">
    <property type="entry name" value="MOSC"/>
    <property type="match status" value="1"/>
</dbReference>
<evidence type="ECO:0000313" key="3">
    <source>
        <dbReference type="Proteomes" id="UP000031057"/>
    </source>
</evidence>
<dbReference type="AlphaFoldDB" id="A0A0B1ZQ27"/>
<evidence type="ECO:0000259" key="1">
    <source>
        <dbReference type="PROSITE" id="PS51340"/>
    </source>
</evidence>
<feature type="domain" description="MOSC" evidence="1">
    <location>
        <begin position="27"/>
        <end position="160"/>
    </location>
</feature>
<protein>
    <submittedName>
        <fullName evidence="2">Molybdenum cofactor biosysynthesis protein</fullName>
    </submittedName>
</protein>
<dbReference type="STRING" id="1348853.LK12_10895"/>
<gene>
    <name evidence="2" type="ORF">LK12_10895</name>
</gene>
<name>A0A0B1ZQ27_9SPHN</name>
<dbReference type="GO" id="GO:0030151">
    <property type="term" value="F:molybdenum ion binding"/>
    <property type="evidence" value="ECO:0007669"/>
    <property type="project" value="InterPro"/>
</dbReference>
<dbReference type="PANTHER" id="PTHR36930:SF1">
    <property type="entry name" value="MOSC DOMAIN-CONTAINING PROTEIN"/>
    <property type="match status" value="1"/>
</dbReference>
<dbReference type="PROSITE" id="PS51340">
    <property type="entry name" value="MOSC"/>
    <property type="match status" value="1"/>
</dbReference>
<dbReference type="SUPFAM" id="SSF50800">
    <property type="entry name" value="PK beta-barrel domain-like"/>
    <property type="match status" value="1"/>
</dbReference>
<dbReference type="EMBL" id="JTDI01000003">
    <property type="protein sequence ID" value="KHK91363.1"/>
    <property type="molecule type" value="Genomic_DNA"/>
</dbReference>
<organism evidence="2 3">
    <name type="scientific">Novosphingobium malaysiense</name>
    <dbReference type="NCBI Taxonomy" id="1348853"/>
    <lineage>
        <taxon>Bacteria</taxon>
        <taxon>Pseudomonadati</taxon>
        <taxon>Pseudomonadota</taxon>
        <taxon>Alphaproteobacteria</taxon>
        <taxon>Sphingomonadales</taxon>
        <taxon>Sphingomonadaceae</taxon>
        <taxon>Novosphingobium</taxon>
    </lineage>
</organism>
<accession>A0A0B1ZQ27</accession>
<dbReference type="GO" id="GO:0003824">
    <property type="term" value="F:catalytic activity"/>
    <property type="evidence" value="ECO:0007669"/>
    <property type="project" value="InterPro"/>
</dbReference>
<dbReference type="PANTHER" id="PTHR36930">
    <property type="entry name" value="METAL-SULFUR CLUSTER BIOSYNTHESIS PROTEINS YUAD-RELATED"/>
    <property type="match status" value="1"/>
</dbReference>